<keyword evidence="1" id="KW-1133">Transmembrane helix</keyword>
<dbReference type="InterPro" id="IPR006477">
    <property type="entry name" value="Yir_bir_cir"/>
</dbReference>
<evidence type="ECO:0000313" key="3">
    <source>
        <dbReference type="Proteomes" id="UP001054126"/>
    </source>
</evidence>
<reference evidence="2" key="1">
    <citation type="submission" date="2023-01" db="EMBL/GenBank/DDBJ databases">
        <title>Long-Read Genome Assembly and Gene Model Annotations for the Rodent Malaria Parasite Plasmodium yoelii 17XNL.</title>
        <authorList>
            <person name="Mitchell G.J."/>
            <person name="Sebastian A."/>
            <person name="Albert I."/>
            <person name="Lindner S.E."/>
        </authorList>
    </citation>
    <scope>NUCLEOTIDE SEQUENCE</scope>
    <source>
        <strain evidence="2">17XNL clone 1.1</strain>
    </source>
</reference>
<keyword evidence="1" id="KW-0812">Transmembrane</keyword>
<dbReference type="AlphaFoldDB" id="A0AAF0B9C4"/>
<dbReference type="EMBL" id="CP115538">
    <property type="protein sequence ID" value="WBY61350.1"/>
    <property type="molecule type" value="Genomic_DNA"/>
</dbReference>
<feature type="transmembrane region" description="Helical" evidence="1">
    <location>
        <begin position="257"/>
        <end position="282"/>
    </location>
</feature>
<sequence>MDKNVCEKFENVWDKFPDVLNNGEYEFKDNNFLDSYCFKYKCEGDLDKINAGFFYLLNQFIGSSGSSRYAQNDINVVDYIILWLSYMLNLKPEGNISNLQYFYSTTINNDRYKSSVPDATEYKNYKDLIDKKKYFLGMDRNIISDFYEAFKLICEMYTNFNETRSNCSLCSENANKFVSKYKEMNKNSNITSNSSYKQLLSTLLDDYNKFKNYCNSKGGNCKNYPELPTIEEIQASAQKTVQISEDTSSSSSITTRLFTVLSIFGAIAFFLGISYKYSLFGFRKRFQKQKLREKIKNIKKRINH</sequence>
<dbReference type="Proteomes" id="UP001054126">
    <property type="component" value="Chromosome 14"/>
</dbReference>
<keyword evidence="1" id="KW-0472">Membrane</keyword>
<proteinExistence type="predicted"/>
<name>A0AAF0B9C4_PLAYO</name>
<accession>A0AAF0B9C4</accession>
<evidence type="ECO:0000313" key="2">
    <source>
        <dbReference type="EMBL" id="WBY61350.1"/>
    </source>
</evidence>
<protein>
    <submittedName>
        <fullName evidence="2">PIR protein</fullName>
    </submittedName>
</protein>
<gene>
    <name evidence="2" type="ORF">Py17XNL_001401520</name>
</gene>
<organism evidence="2 3">
    <name type="scientific">Plasmodium yoelii yoelii</name>
    <dbReference type="NCBI Taxonomy" id="73239"/>
    <lineage>
        <taxon>Eukaryota</taxon>
        <taxon>Sar</taxon>
        <taxon>Alveolata</taxon>
        <taxon>Apicomplexa</taxon>
        <taxon>Aconoidasida</taxon>
        <taxon>Haemosporida</taxon>
        <taxon>Plasmodiidae</taxon>
        <taxon>Plasmodium</taxon>
        <taxon>Plasmodium (Vinckeia)</taxon>
    </lineage>
</organism>
<dbReference type="Pfam" id="PF06022">
    <property type="entry name" value="Cir_Bir_Yir"/>
    <property type="match status" value="1"/>
</dbReference>
<evidence type="ECO:0000256" key="1">
    <source>
        <dbReference type="SAM" id="Phobius"/>
    </source>
</evidence>
<dbReference type="NCBIfam" id="TIGR01590">
    <property type="entry name" value="yir-bir-cir_Pla"/>
    <property type="match status" value="1"/>
</dbReference>